<keyword evidence="4" id="KW-0378">Hydrolase</keyword>
<accession>A0ABV8FW80</accession>
<keyword evidence="4" id="KW-0255">Endonuclease</keyword>
<proteinExistence type="predicted"/>
<gene>
    <name evidence="4" type="ORF">ACFOY2_02145</name>
</gene>
<dbReference type="Gene3D" id="1.10.30.50">
    <property type="match status" value="1"/>
</dbReference>
<reference evidence="5" key="1">
    <citation type="journal article" date="2019" name="Int. J. Syst. Evol. Microbiol.">
        <title>The Global Catalogue of Microorganisms (GCM) 10K type strain sequencing project: providing services to taxonomists for standard genome sequencing and annotation.</title>
        <authorList>
            <consortium name="The Broad Institute Genomics Platform"/>
            <consortium name="The Broad Institute Genome Sequencing Center for Infectious Disease"/>
            <person name="Wu L."/>
            <person name="Ma J."/>
        </authorList>
    </citation>
    <scope>NUCLEOTIDE SEQUENCE [LARGE SCALE GENOMIC DNA]</scope>
    <source>
        <strain evidence="5">TBRC 1276</strain>
    </source>
</reference>
<comment type="caution">
    <text evidence="4">The sequence shown here is derived from an EMBL/GenBank/DDBJ whole genome shotgun (WGS) entry which is preliminary data.</text>
</comment>
<keyword evidence="4" id="KW-0540">Nuclease</keyword>
<protein>
    <submittedName>
        <fullName evidence="4">HNH endonuclease</fullName>
    </submittedName>
</protein>
<sequence length="382" mass="42677">MILDAIAEYDEMGRDAFLNTYRYRPARDYFLVHEGRRYDSKAIAGVAHRGVTGQPLLAGEFSGGRETVARQLIRLGFDVTAPGLAIGENTIENLLLKIGSLRTGTSRLTGRPRRHQPLTLLWAHGRAAQDEPRLEQWQQTSTDLSALISKFGNADDRPNPEFPILRLFHDGLWDLDESDVPPASTSIAQRWMRDHAPTSGLRPWVHTIVTQHADVRAQIVLRLLDKYFEGDDHEALLIAVGLVTVPDAEVALIDGSPSPQRRQSTTMRVIRDSALAQQIKNLHRHHCQICGRRLELPNGCYAEGAHIRPVGEPHNGPDEPGNLLCLCPNDHVLFDRGGLTLTDDLQIFDELAGQVRGSLRLAPQHRINIAHVAYHRQVARQS</sequence>
<dbReference type="GO" id="GO:0004519">
    <property type="term" value="F:endonuclease activity"/>
    <property type="evidence" value="ECO:0007669"/>
    <property type="project" value="UniProtKB-KW"/>
</dbReference>
<dbReference type="CDD" id="cd00085">
    <property type="entry name" value="HNHc"/>
    <property type="match status" value="1"/>
</dbReference>
<evidence type="ECO:0000313" key="5">
    <source>
        <dbReference type="Proteomes" id="UP001595851"/>
    </source>
</evidence>
<keyword evidence="5" id="KW-1185">Reference proteome</keyword>
<dbReference type="RefSeq" id="WP_379526169.1">
    <property type="nucleotide sequence ID" value="NZ_JBHSBI010000001.1"/>
</dbReference>
<evidence type="ECO:0000259" key="1">
    <source>
        <dbReference type="Pfam" id="PF13391"/>
    </source>
</evidence>
<dbReference type="InterPro" id="IPR058807">
    <property type="entry name" value="ScoMcrA_N"/>
</dbReference>
<dbReference type="InterPro" id="IPR058813">
    <property type="entry name" value="DNA-SBD_ScoMcrA"/>
</dbReference>
<feature type="domain" description="HNH nuclease" evidence="1">
    <location>
        <begin position="287"/>
        <end position="340"/>
    </location>
</feature>
<dbReference type="Pfam" id="PF13391">
    <property type="entry name" value="HNH_2"/>
    <property type="match status" value="1"/>
</dbReference>
<evidence type="ECO:0000313" key="4">
    <source>
        <dbReference type="EMBL" id="MFC4006006.1"/>
    </source>
</evidence>
<name>A0ABV8FW80_9ACTN</name>
<organism evidence="4 5">
    <name type="scientific">Nonomuraea purpurea</name>
    <dbReference type="NCBI Taxonomy" id="1849276"/>
    <lineage>
        <taxon>Bacteria</taxon>
        <taxon>Bacillati</taxon>
        <taxon>Actinomycetota</taxon>
        <taxon>Actinomycetes</taxon>
        <taxon>Streptosporangiales</taxon>
        <taxon>Streptosporangiaceae</taxon>
        <taxon>Nonomuraea</taxon>
    </lineage>
</organism>
<dbReference type="Proteomes" id="UP001595851">
    <property type="component" value="Unassembled WGS sequence"/>
</dbReference>
<dbReference type="Pfam" id="PF26345">
    <property type="entry name" value="ScoMcrA_N"/>
    <property type="match status" value="1"/>
</dbReference>
<dbReference type="Pfam" id="PF26340">
    <property type="entry name" value="DNA-SBD_ScoMcrA"/>
    <property type="match status" value="1"/>
</dbReference>
<evidence type="ECO:0000259" key="2">
    <source>
        <dbReference type="Pfam" id="PF26340"/>
    </source>
</evidence>
<feature type="domain" description="ScoMcrA-like DNA sulfur-binding" evidence="2">
    <location>
        <begin position="92"/>
        <end position="242"/>
    </location>
</feature>
<dbReference type="EMBL" id="JBHSBI010000001">
    <property type="protein sequence ID" value="MFC4006006.1"/>
    <property type="molecule type" value="Genomic_DNA"/>
</dbReference>
<evidence type="ECO:0000259" key="3">
    <source>
        <dbReference type="Pfam" id="PF26345"/>
    </source>
</evidence>
<feature type="domain" description="ScoMcrA-like N-terminal head" evidence="3">
    <location>
        <begin position="2"/>
        <end position="80"/>
    </location>
</feature>
<dbReference type="InterPro" id="IPR003615">
    <property type="entry name" value="HNH_nuc"/>
</dbReference>